<dbReference type="RefSeq" id="WP_284387032.1">
    <property type="nucleotide sequence ID" value="NZ_BSNK01000001.1"/>
</dbReference>
<comment type="caution">
    <text evidence="1">The sequence shown here is derived from an EMBL/GenBank/DDBJ whole genome shotgun (WGS) entry which is preliminary data.</text>
</comment>
<dbReference type="EMBL" id="BSNK01000001">
    <property type="protein sequence ID" value="GLQ22553.1"/>
    <property type="molecule type" value="Genomic_DNA"/>
</dbReference>
<evidence type="ECO:0000313" key="2">
    <source>
        <dbReference type="Proteomes" id="UP001161391"/>
    </source>
</evidence>
<keyword evidence="2" id="KW-1185">Reference proteome</keyword>
<dbReference type="Proteomes" id="UP001161391">
    <property type="component" value="Unassembled WGS sequence"/>
</dbReference>
<evidence type="ECO:0000313" key="1">
    <source>
        <dbReference type="EMBL" id="GLQ22553.1"/>
    </source>
</evidence>
<name>A0ABQ5V6S7_9PROT</name>
<proteinExistence type="predicted"/>
<accession>A0ABQ5V6S7</accession>
<sequence>MGEKNSNGARAIVHELSEGLGIPLEEAAAVLLYEMADDGILGQFTDKRTQSNTPMGVVRRKCL</sequence>
<reference evidence="1" key="2">
    <citation type="submission" date="2023-01" db="EMBL/GenBank/DDBJ databases">
        <title>Draft genome sequence of Algimonas ampicilliniresistens strain NBRC 108219.</title>
        <authorList>
            <person name="Sun Q."/>
            <person name="Mori K."/>
        </authorList>
    </citation>
    <scope>NUCLEOTIDE SEQUENCE</scope>
    <source>
        <strain evidence="1">NBRC 108219</strain>
    </source>
</reference>
<gene>
    <name evidence="1" type="ORF">GCM10007853_04270</name>
</gene>
<organism evidence="1 2">
    <name type="scientific">Algimonas ampicilliniresistens</name>
    <dbReference type="NCBI Taxonomy" id="1298735"/>
    <lineage>
        <taxon>Bacteria</taxon>
        <taxon>Pseudomonadati</taxon>
        <taxon>Pseudomonadota</taxon>
        <taxon>Alphaproteobacteria</taxon>
        <taxon>Maricaulales</taxon>
        <taxon>Robiginitomaculaceae</taxon>
        <taxon>Algimonas</taxon>
    </lineage>
</organism>
<protein>
    <submittedName>
        <fullName evidence="1">Uncharacterized protein</fullName>
    </submittedName>
</protein>
<reference evidence="1" key="1">
    <citation type="journal article" date="2014" name="Int. J. Syst. Evol. Microbiol.">
        <title>Complete genome of a new Firmicutes species belonging to the dominant human colonic microbiota ('Ruminococcus bicirculans') reveals two chromosomes and a selective capacity to utilize plant glucans.</title>
        <authorList>
            <consortium name="NISC Comparative Sequencing Program"/>
            <person name="Wegmann U."/>
            <person name="Louis P."/>
            <person name="Goesmann A."/>
            <person name="Henrissat B."/>
            <person name="Duncan S.H."/>
            <person name="Flint H.J."/>
        </authorList>
    </citation>
    <scope>NUCLEOTIDE SEQUENCE</scope>
    <source>
        <strain evidence="1">NBRC 108219</strain>
    </source>
</reference>